<evidence type="ECO:0000259" key="3">
    <source>
        <dbReference type="Pfam" id="PF04389"/>
    </source>
</evidence>
<accession>A0A537LZ16</accession>
<dbReference type="Gene3D" id="3.50.30.30">
    <property type="match status" value="1"/>
</dbReference>
<dbReference type="Pfam" id="PF02225">
    <property type="entry name" value="PA"/>
    <property type="match status" value="1"/>
</dbReference>
<dbReference type="GO" id="GO:0006508">
    <property type="term" value="P:proteolysis"/>
    <property type="evidence" value="ECO:0007669"/>
    <property type="project" value="InterPro"/>
</dbReference>
<dbReference type="PANTHER" id="PTHR12147:SF26">
    <property type="entry name" value="PEPTIDASE M28 DOMAIN-CONTAINING PROTEIN"/>
    <property type="match status" value="1"/>
</dbReference>
<evidence type="ECO:0000313" key="5">
    <source>
        <dbReference type="Proteomes" id="UP000320393"/>
    </source>
</evidence>
<reference evidence="4 5" key="1">
    <citation type="journal article" date="2019" name="Nat. Microbiol.">
        <title>Mediterranean grassland soil C-N compound turnover is dependent on rainfall and depth, and is mediated by genomically divergent microorganisms.</title>
        <authorList>
            <person name="Diamond S."/>
            <person name="Andeer P.F."/>
            <person name="Li Z."/>
            <person name="Crits-Christoph A."/>
            <person name="Burstein D."/>
            <person name="Anantharaman K."/>
            <person name="Lane K.R."/>
            <person name="Thomas B.C."/>
            <person name="Pan C."/>
            <person name="Northen T.R."/>
            <person name="Banfield J.F."/>
        </authorList>
    </citation>
    <scope>NUCLEOTIDE SEQUENCE [LARGE SCALE GENOMIC DNA]</scope>
    <source>
        <strain evidence="4">NP_5</strain>
    </source>
</reference>
<evidence type="ECO:0000313" key="4">
    <source>
        <dbReference type="EMBL" id="TMJ13246.1"/>
    </source>
</evidence>
<dbReference type="InterPro" id="IPR003137">
    <property type="entry name" value="PA_domain"/>
</dbReference>
<gene>
    <name evidence="4" type="ORF">E6H02_05360</name>
</gene>
<dbReference type="InterPro" id="IPR046450">
    <property type="entry name" value="PA_dom_sf"/>
</dbReference>
<dbReference type="Gene3D" id="3.40.630.10">
    <property type="entry name" value="Zn peptidases"/>
    <property type="match status" value="1"/>
</dbReference>
<organism evidence="4 5">
    <name type="scientific">Candidatus Segetimicrobium genomatis</name>
    <dbReference type="NCBI Taxonomy" id="2569760"/>
    <lineage>
        <taxon>Bacteria</taxon>
        <taxon>Bacillati</taxon>
        <taxon>Candidatus Sysuimicrobiota</taxon>
        <taxon>Candidatus Sysuimicrobiia</taxon>
        <taxon>Candidatus Sysuimicrobiales</taxon>
        <taxon>Candidatus Segetimicrobiaceae</taxon>
        <taxon>Candidatus Segetimicrobium</taxon>
    </lineage>
</organism>
<feature type="signal peptide" evidence="1">
    <location>
        <begin position="1"/>
        <end position="35"/>
    </location>
</feature>
<dbReference type="SUPFAM" id="SSF53187">
    <property type="entry name" value="Zn-dependent exopeptidases"/>
    <property type="match status" value="1"/>
</dbReference>
<name>A0A537LZ16_9BACT</name>
<evidence type="ECO:0000256" key="1">
    <source>
        <dbReference type="SAM" id="SignalP"/>
    </source>
</evidence>
<keyword evidence="4" id="KW-0378">Hydrolase</keyword>
<comment type="caution">
    <text evidence="4">The sequence shown here is derived from an EMBL/GenBank/DDBJ whole genome shotgun (WGS) entry which is preliminary data.</text>
</comment>
<sequence length="374" mass="39093">MTPGQKAFSRSRGGAGVAAALIAMLLSPAAAPGQAAVSPLLSQVTGARAYGHVLELSQRIGPHVAGTPEDRTSGAYIARQLANDGYAVEWQAFPFPFFAVRAVAVEVLSHPAVAVHPHAMIYSPSSPSGGITADLVDVGLGRPEDVREKALRGKIALILRGTLQFREKASNVAAAGAVAAIIYNSLPEEFGGLVGRDATIPVVALSGAEGLQLFDLVHAGTVTVHLNVQTQNEQRTTWNIIGTKRGERDPGRVLVVGAHRDTVEGAPGANDNTSGVAVALEAAEVLRQTSLAATVRFVFFGAEEEGLYGSDYFVKHMGPGQVIGMVNLDMEGVGERLQLSTYQGSDSLVTLAERSRELRAGGRAGGVPLPARRP</sequence>
<evidence type="ECO:0000259" key="2">
    <source>
        <dbReference type="Pfam" id="PF02225"/>
    </source>
</evidence>
<dbReference type="SUPFAM" id="SSF52025">
    <property type="entry name" value="PA domain"/>
    <property type="match status" value="1"/>
</dbReference>
<dbReference type="EMBL" id="VBAM01000164">
    <property type="protein sequence ID" value="TMJ13246.1"/>
    <property type="molecule type" value="Genomic_DNA"/>
</dbReference>
<dbReference type="Pfam" id="PF04389">
    <property type="entry name" value="Peptidase_M28"/>
    <property type="match status" value="1"/>
</dbReference>
<feature type="domain" description="Peptidase M28" evidence="3">
    <location>
        <begin position="239"/>
        <end position="347"/>
    </location>
</feature>
<feature type="chain" id="PRO_5021944147" evidence="1">
    <location>
        <begin position="36"/>
        <end position="374"/>
    </location>
</feature>
<dbReference type="Proteomes" id="UP000320393">
    <property type="component" value="Unassembled WGS sequence"/>
</dbReference>
<dbReference type="InterPro" id="IPR045175">
    <property type="entry name" value="M28_fam"/>
</dbReference>
<dbReference type="GO" id="GO:0008235">
    <property type="term" value="F:metalloexopeptidase activity"/>
    <property type="evidence" value="ECO:0007669"/>
    <property type="project" value="InterPro"/>
</dbReference>
<protein>
    <submittedName>
        <fullName evidence="4">M20/M25/M40 family metallo-hydrolase</fullName>
    </submittedName>
</protein>
<dbReference type="PANTHER" id="PTHR12147">
    <property type="entry name" value="METALLOPEPTIDASE M28 FAMILY MEMBER"/>
    <property type="match status" value="1"/>
</dbReference>
<feature type="domain" description="PA" evidence="2">
    <location>
        <begin position="132"/>
        <end position="213"/>
    </location>
</feature>
<dbReference type="AlphaFoldDB" id="A0A537LZ16"/>
<proteinExistence type="predicted"/>
<dbReference type="InterPro" id="IPR007484">
    <property type="entry name" value="Peptidase_M28"/>
</dbReference>
<keyword evidence="1" id="KW-0732">Signal</keyword>